<evidence type="ECO:0000313" key="2">
    <source>
        <dbReference type="EMBL" id="RHY16797.1"/>
    </source>
</evidence>
<evidence type="ECO:0000313" key="3">
    <source>
        <dbReference type="Proteomes" id="UP000285060"/>
    </source>
</evidence>
<feature type="transmembrane region" description="Helical" evidence="1">
    <location>
        <begin position="82"/>
        <end position="100"/>
    </location>
</feature>
<dbReference type="VEuPathDB" id="FungiDB:H310_08326"/>
<proteinExistence type="predicted"/>
<protein>
    <submittedName>
        <fullName evidence="2">Uncharacterized protein</fullName>
    </submittedName>
</protein>
<sequence length="273" mass="30466">MDHTHGSMHASIQRRWHAQLRFAWVAVHPTELGARLSVFLGTFAPTPPAILIAKVDVLLHAKNSPRPKPLAPCKHIRRDEPLYNMHVLGFAIFATVLVAVPTHAYRLRRTAEEDDCLNECRAFVGTFQEGVCEPFRYRVPRPALYSRCTEAYTTGTAAGCAYCTASASKLAHITDGVFHYCDQWGRGHDRGYEQACKDGYLAAVTNVKRFLKASAYDPVRDDDEADGRPKIVAANSIRRHNDDNDVESAESIVQRHVRCHASSPTSCHGSYYS</sequence>
<accession>A0A3R6WDS0</accession>
<keyword evidence="1" id="KW-1133">Transmembrane helix</keyword>
<dbReference type="Proteomes" id="UP000285060">
    <property type="component" value="Unassembled WGS sequence"/>
</dbReference>
<dbReference type="EMBL" id="QUSY01003629">
    <property type="protein sequence ID" value="RHY16797.1"/>
    <property type="molecule type" value="Genomic_DNA"/>
</dbReference>
<organism evidence="2 3">
    <name type="scientific">Aphanomyces invadans</name>
    <dbReference type="NCBI Taxonomy" id="157072"/>
    <lineage>
        <taxon>Eukaryota</taxon>
        <taxon>Sar</taxon>
        <taxon>Stramenopiles</taxon>
        <taxon>Oomycota</taxon>
        <taxon>Saprolegniomycetes</taxon>
        <taxon>Saprolegniales</taxon>
        <taxon>Verrucalvaceae</taxon>
        <taxon>Aphanomyces</taxon>
    </lineage>
</organism>
<dbReference type="AlphaFoldDB" id="A0A3R6WDS0"/>
<keyword evidence="3" id="KW-1185">Reference proteome</keyword>
<comment type="caution">
    <text evidence="2">The sequence shown here is derived from an EMBL/GenBank/DDBJ whole genome shotgun (WGS) entry which is preliminary data.</text>
</comment>
<keyword evidence="1" id="KW-0812">Transmembrane</keyword>
<keyword evidence="1" id="KW-0472">Membrane</keyword>
<reference evidence="2 3" key="1">
    <citation type="submission" date="2018-08" db="EMBL/GenBank/DDBJ databases">
        <title>Aphanomyces genome sequencing and annotation.</title>
        <authorList>
            <person name="Minardi D."/>
            <person name="Oidtmann B."/>
            <person name="Van Der Giezen M."/>
            <person name="Studholme D.J."/>
        </authorList>
    </citation>
    <scope>NUCLEOTIDE SEQUENCE [LARGE SCALE GENOMIC DNA]</scope>
    <source>
        <strain evidence="2 3">NJM0002</strain>
    </source>
</reference>
<name>A0A3R6WDS0_9STRA</name>
<gene>
    <name evidence="2" type="ORF">DYB32_010608</name>
</gene>
<evidence type="ECO:0000256" key="1">
    <source>
        <dbReference type="SAM" id="Phobius"/>
    </source>
</evidence>